<reference evidence="6" key="2">
    <citation type="submission" date="2019-07" db="EMBL/GenBank/DDBJ databases">
        <authorList>
            <person name="Seetharam A."/>
            <person name="Woodhouse M."/>
            <person name="Cannon E."/>
        </authorList>
    </citation>
    <scope>NUCLEOTIDE SEQUENCE [LARGE SCALE GENOMIC DNA]</scope>
    <source>
        <strain evidence="6">cv. B73</strain>
    </source>
</reference>
<organism evidence="6 7">
    <name type="scientific">Zea mays</name>
    <name type="common">Maize</name>
    <dbReference type="NCBI Taxonomy" id="4577"/>
    <lineage>
        <taxon>Eukaryota</taxon>
        <taxon>Viridiplantae</taxon>
        <taxon>Streptophyta</taxon>
        <taxon>Embryophyta</taxon>
        <taxon>Tracheophyta</taxon>
        <taxon>Spermatophyta</taxon>
        <taxon>Magnoliopsida</taxon>
        <taxon>Liliopsida</taxon>
        <taxon>Poales</taxon>
        <taxon>Poaceae</taxon>
        <taxon>PACMAD clade</taxon>
        <taxon>Panicoideae</taxon>
        <taxon>Andropogonodae</taxon>
        <taxon>Andropogoneae</taxon>
        <taxon>Tripsacinae</taxon>
        <taxon>Zea</taxon>
    </lineage>
</organism>
<sequence>MMYIGQFHHILAPPSSDPGGNWSRCKSDPGGCSATQIATLQGLRSGIELQDTWFAPNSPSIYNKKIAEVVGDWYFERGADVEIDCAYPCDSQSCRNLIPIDKADHPRLNFKDRYPEPYRDSHPTAPVAVHGCQLYTDIEMRPLPPPPLTATMLPHLSALLSPRPFPNHTVRSSTNWEGLGAAVPDDLRRRNAPRRVLVQAHANAHESAKSHGACGRAAIASSAYLLHIKDDASSSTAINPIPHGSMLVDETCGLRTSLWPLP</sequence>
<evidence type="ECO:0000313" key="6">
    <source>
        <dbReference type="EnsemblPlants" id="Zm00001eb162190_P001"/>
    </source>
</evidence>
<comment type="similarity">
    <text evidence="3 5">Belongs to the pectinacetylesterase family.</text>
</comment>
<accession>A0A804NI59</accession>
<keyword evidence="7" id="KW-1185">Reference proteome</keyword>
<proteinExistence type="inferred from homology"/>
<comment type="function">
    <text evidence="1 5">Hydrolyzes acetyl esters in homogalacturonan regions of pectin. In type I primary cell wall, galacturonic acid residues of pectin can be acetylated at the O-2 and O-3 positions. Decreasing the degree of acetylation of pectin gels in vitro alters their physical properties.</text>
</comment>
<evidence type="ECO:0000313" key="7">
    <source>
        <dbReference type="Proteomes" id="UP000007305"/>
    </source>
</evidence>
<dbReference type="GO" id="GO:0016787">
    <property type="term" value="F:hydrolase activity"/>
    <property type="evidence" value="ECO:0007669"/>
    <property type="project" value="InterPro"/>
</dbReference>
<keyword evidence="5" id="KW-0961">Cell wall biogenesis/degradation</keyword>
<dbReference type="InterPro" id="IPR004963">
    <property type="entry name" value="PAE/NOTUM"/>
</dbReference>
<dbReference type="EC" id="3.1.1.-" evidence="5"/>
<comment type="subcellular location">
    <subcellularLocation>
        <location evidence="2 5">Secreted</location>
        <location evidence="2 5">Cell wall</location>
    </subcellularLocation>
</comment>
<dbReference type="Gramene" id="Zm00001eb162190_T001">
    <property type="protein sequence ID" value="Zm00001eb162190_P001"/>
    <property type="gene ID" value="Zm00001eb162190"/>
</dbReference>
<dbReference type="PANTHER" id="PTHR21562:SF69">
    <property type="entry name" value="PECTIN ACETYLESTERASE 9"/>
    <property type="match status" value="1"/>
</dbReference>
<keyword evidence="5" id="KW-0378">Hydrolase</keyword>
<keyword evidence="4 5" id="KW-0134">Cell wall</keyword>
<keyword evidence="5" id="KW-0964">Secreted</keyword>
<dbReference type="Proteomes" id="UP000007305">
    <property type="component" value="Chromosome 3"/>
</dbReference>
<dbReference type="AlphaFoldDB" id="A0A804NI59"/>
<dbReference type="PANTHER" id="PTHR21562">
    <property type="entry name" value="NOTUM-RELATED"/>
    <property type="match status" value="1"/>
</dbReference>
<evidence type="ECO:0000256" key="4">
    <source>
        <dbReference type="ARBA" id="ARBA00022512"/>
    </source>
</evidence>
<name>A0A804NI59_MAIZE</name>
<protein>
    <recommendedName>
        <fullName evidence="5">Pectin acetylesterase</fullName>
        <ecNumber evidence="5">3.1.1.-</ecNumber>
    </recommendedName>
</protein>
<reference evidence="7" key="1">
    <citation type="submission" date="2015-12" db="EMBL/GenBank/DDBJ databases">
        <title>Update maize B73 reference genome by single molecule sequencing technologies.</title>
        <authorList>
            <consortium name="Maize Genome Sequencing Project"/>
            <person name="Ware D."/>
        </authorList>
    </citation>
    <scope>NUCLEOTIDE SEQUENCE [LARGE SCALE GENOMIC DNA]</scope>
    <source>
        <strain evidence="7">cv. B73</strain>
    </source>
</reference>
<evidence type="ECO:0000256" key="5">
    <source>
        <dbReference type="RuleBase" id="RU363114"/>
    </source>
</evidence>
<evidence type="ECO:0000256" key="1">
    <source>
        <dbReference type="ARBA" id="ARBA00003534"/>
    </source>
</evidence>
<dbReference type="Pfam" id="PF03283">
    <property type="entry name" value="PAE"/>
    <property type="match status" value="1"/>
</dbReference>
<reference evidence="6" key="3">
    <citation type="submission" date="2021-05" db="UniProtKB">
        <authorList>
            <consortium name="EnsemblPlants"/>
        </authorList>
    </citation>
    <scope>IDENTIFICATION</scope>
    <source>
        <strain evidence="6">cv. B73</strain>
    </source>
</reference>
<dbReference type="InParanoid" id="A0A804NI59"/>
<evidence type="ECO:0000256" key="3">
    <source>
        <dbReference type="ARBA" id="ARBA00005784"/>
    </source>
</evidence>
<dbReference type="EnsemblPlants" id="Zm00001eb162190_T001">
    <property type="protein sequence ID" value="Zm00001eb162190_P001"/>
    <property type="gene ID" value="Zm00001eb162190"/>
</dbReference>
<evidence type="ECO:0000256" key="2">
    <source>
        <dbReference type="ARBA" id="ARBA00004191"/>
    </source>
</evidence>